<dbReference type="AlphaFoldDB" id="A0A131ZA98"/>
<sequence>SACWSASQHSMCACLFLCFFFFSLPQCDTLFTPLFFLCQPVCSLIVSYTVRSLAGLIAAAILYQIRLASMQCTVVHVYLLDTEPAEKEVRFLMVAYIAIIILCNHGGIPGFEDYG</sequence>
<evidence type="ECO:0000256" key="2">
    <source>
        <dbReference type="SAM" id="SignalP"/>
    </source>
</evidence>
<feature type="chain" id="PRO_5007287124" evidence="2">
    <location>
        <begin position="30"/>
        <end position="115"/>
    </location>
</feature>
<evidence type="ECO:0000256" key="1">
    <source>
        <dbReference type="SAM" id="Phobius"/>
    </source>
</evidence>
<protein>
    <submittedName>
        <fullName evidence="3">Uncharacterized protein</fullName>
    </submittedName>
</protein>
<feature type="non-terminal residue" evidence="3">
    <location>
        <position position="1"/>
    </location>
</feature>
<keyword evidence="1" id="KW-0812">Transmembrane</keyword>
<feature type="signal peptide" evidence="2">
    <location>
        <begin position="1"/>
        <end position="29"/>
    </location>
</feature>
<dbReference type="EMBL" id="GEDV01001416">
    <property type="protein sequence ID" value="JAP87141.1"/>
    <property type="molecule type" value="Transcribed_RNA"/>
</dbReference>
<keyword evidence="2" id="KW-0732">Signal</keyword>
<proteinExistence type="predicted"/>
<feature type="transmembrane region" description="Helical" evidence="1">
    <location>
        <begin position="53"/>
        <end position="79"/>
    </location>
</feature>
<organism evidence="3">
    <name type="scientific">Rhipicephalus appendiculatus</name>
    <name type="common">Brown ear tick</name>
    <dbReference type="NCBI Taxonomy" id="34631"/>
    <lineage>
        <taxon>Eukaryota</taxon>
        <taxon>Metazoa</taxon>
        <taxon>Ecdysozoa</taxon>
        <taxon>Arthropoda</taxon>
        <taxon>Chelicerata</taxon>
        <taxon>Arachnida</taxon>
        <taxon>Acari</taxon>
        <taxon>Parasitiformes</taxon>
        <taxon>Ixodida</taxon>
        <taxon>Ixodoidea</taxon>
        <taxon>Ixodidae</taxon>
        <taxon>Rhipicephalinae</taxon>
        <taxon>Rhipicephalus</taxon>
        <taxon>Rhipicephalus</taxon>
    </lineage>
</organism>
<name>A0A131ZA98_RHIAP</name>
<feature type="transmembrane region" description="Helical" evidence="1">
    <location>
        <begin position="91"/>
        <end position="111"/>
    </location>
</feature>
<accession>A0A131ZA98</accession>
<keyword evidence="1" id="KW-1133">Transmembrane helix</keyword>
<keyword evidence="1" id="KW-0472">Membrane</keyword>
<reference evidence="3" key="1">
    <citation type="journal article" date="2016" name="Ticks Tick Borne Dis.">
        <title>De novo assembly and annotation of the salivary gland transcriptome of Rhipicephalus appendiculatus male and female ticks during blood feeding.</title>
        <authorList>
            <person name="de Castro M.H."/>
            <person name="de Klerk D."/>
            <person name="Pienaar R."/>
            <person name="Latif A.A."/>
            <person name="Rees D.J."/>
            <person name="Mans B.J."/>
        </authorList>
    </citation>
    <scope>NUCLEOTIDE SEQUENCE</scope>
    <source>
        <tissue evidence="3">Salivary glands</tissue>
    </source>
</reference>
<evidence type="ECO:0000313" key="3">
    <source>
        <dbReference type="EMBL" id="JAP87141.1"/>
    </source>
</evidence>